<geneLocation type="apicoplast" evidence="1"/>
<dbReference type="EMBL" id="AB649420">
    <property type="protein sequence ID" value="BAL70648.1"/>
    <property type="molecule type" value="Genomic_DNA"/>
</dbReference>
<reference evidence="1" key="1">
    <citation type="journal article" date="2012" name="Mol. Biol. Evol.">
        <title>The Plasmodium Apicoplast Genome: Conserved Structure and Close Relationship of P. ovale to Rodent Malaria Parasites.</title>
        <authorList>
            <person name="Arisue N."/>
            <person name="Hashimoto T."/>
            <person name="Mitsui H."/>
            <person name="Palacpac N.M.Q."/>
            <person name="Kaneko A."/>
            <person name="Kawai S."/>
            <person name="Hasegawa M."/>
            <person name="Tanabe K."/>
            <person name="Horii T."/>
        </authorList>
    </citation>
    <scope>NUCLEOTIDE SEQUENCE</scope>
    <source>
        <strain evidence="1">CDC</strain>
    </source>
</reference>
<organism evidence="1">
    <name type="scientific">Plasmodium coatneyi</name>
    <dbReference type="NCBI Taxonomy" id="208452"/>
    <lineage>
        <taxon>Eukaryota</taxon>
        <taxon>Sar</taxon>
        <taxon>Alveolata</taxon>
        <taxon>Apicomplexa</taxon>
        <taxon>Aconoidasida</taxon>
        <taxon>Haemosporida</taxon>
        <taxon>Plasmodiidae</taxon>
        <taxon>Plasmodium</taxon>
    </lineage>
</organism>
<evidence type="ECO:0000313" key="1">
    <source>
        <dbReference type="EMBL" id="BAL70648.1"/>
    </source>
</evidence>
<proteinExistence type="predicted"/>
<dbReference type="AlphaFoldDB" id="H7CDM8"/>
<gene>
    <name evidence="1" type="primary">ORF51</name>
</gene>
<accession>H7CDM8</accession>
<name>H7CDM8_9APIC</name>
<sequence length="56" mass="7264">MKYYTNKYLINLKYYLNKYKKLLRYNKLNYKKINIIYIQYKKYILIIKKLRYLNII</sequence>
<protein>
    <submittedName>
        <fullName evidence="1">Open reading frame 51</fullName>
    </submittedName>
</protein>
<keyword evidence="1" id="KW-0933">Apicoplast</keyword>
<keyword evidence="1" id="KW-0934">Plastid</keyword>